<dbReference type="EMBL" id="JAKNGE010000030">
    <property type="protein sequence ID" value="MCG4747901.1"/>
    <property type="molecule type" value="Genomic_DNA"/>
</dbReference>
<proteinExistence type="predicted"/>
<organism evidence="1 4">
    <name type="scientific">Enterocloster aldenensis</name>
    <dbReference type="NCBI Taxonomy" id="358742"/>
    <lineage>
        <taxon>Bacteria</taxon>
        <taxon>Bacillati</taxon>
        <taxon>Bacillota</taxon>
        <taxon>Clostridia</taxon>
        <taxon>Lachnospirales</taxon>
        <taxon>Lachnospiraceae</taxon>
        <taxon>Enterocloster</taxon>
    </lineage>
</organism>
<dbReference type="RefSeq" id="WP_117562215.1">
    <property type="nucleotide sequence ID" value="NZ_JAAITT010000041.1"/>
</dbReference>
<dbReference type="AlphaFoldDB" id="A0AAW5C5X4"/>
<sequence length="144" mass="16847">MRELAVFYCPKCGHYAYYQTSRHPQCPKCGCEEAMYMVRMHYTEFMRMSCDERDEFLSKEILKTNPSLVERLTAPHKRYNSREIIAEMNNVIMNLDTENKILNDTVKWMHDTIWDLMHEKRAQARDEAAATDVGDEAADADVGD</sequence>
<protein>
    <submittedName>
        <fullName evidence="1">Uncharacterized protein</fullName>
    </submittedName>
</protein>
<accession>A0AAW5C5X4</accession>
<evidence type="ECO:0000313" key="3">
    <source>
        <dbReference type="Proteomes" id="UP000669239"/>
    </source>
</evidence>
<dbReference type="Proteomes" id="UP001299608">
    <property type="component" value="Unassembled WGS sequence"/>
</dbReference>
<evidence type="ECO:0000313" key="2">
    <source>
        <dbReference type="EMBL" id="NSJ51433.1"/>
    </source>
</evidence>
<evidence type="ECO:0000313" key="1">
    <source>
        <dbReference type="EMBL" id="MCG4747901.1"/>
    </source>
</evidence>
<gene>
    <name evidence="2" type="ORF">G5B36_22370</name>
    <name evidence="1" type="ORF">L0N08_20970</name>
</gene>
<comment type="caution">
    <text evidence="1">The sequence shown here is derived from an EMBL/GenBank/DDBJ whole genome shotgun (WGS) entry which is preliminary data.</text>
</comment>
<reference evidence="1" key="3">
    <citation type="submission" date="2022-01" db="EMBL/GenBank/DDBJ databases">
        <title>Collection of gut derived symbiotic bacterial strains cultured from healthy donors.</title>
        <authorList>
            <person name="Lin H."/>
            <person name="Kohout C."/>
            <person name="Waligurski E."/>
            <person name="Pamer E.G."/>
        </authorList>
    </citation>
    <scope>NUCLEOTIDE SEQUENCE</scope>
    <source>
        <strain evidence="1">DFI.6.55</strain>
    </source>
</reference>
<reference evidence="2 3" key="1">
    <citation type="journal article" date="2020" name="Cell Host Microbe">
        <title>Functional and Genomic Variation between Human-Derived Isolates of Lachnospiraceae Reveals Inter- and Intra-Species Diversity.</title>
        <authorList>
            <person name="Sorbara M.T."/>
            <person name="Littmann E.R."/>
            <person name="Fontana E."/>
            <person name="Moody T.U."/>
            <person name="Kohout C.E."/>
            <person name="Gjonbalaj M."/>
            <person name="Eaton V."/>
            <person name="Seok R."/>
            <person name="Leiner I.M."/>
            <person name="Pamer E.G."/>
        </authorList>
    </citation>
    <scope>NUCLEOTIDE SEQUENCE [LARGE SCALE GENOMIC DNA]</scope>
    <source>
        <strain evidence="2 3">MSK.1.17</strain>
    </source>
</reference>
<reference evidence="2" key="2">
    <citation type="submission" date="2020-02" db="EMBL/GenBank/DDBJ databases">
        <authorList>
            <person name="Littmann E."/>
            <person name="Sorbara M."/>
        </authorList>
    </citation>
    <scope>NUCLEOTIDE SEQUENCE</scope>
    <source>
        <strain evidence="2">MSK.1.17</strain>
    </source>
</reference>
<evidence type="ECO:0000313" key="4">
    <source>
        <dbReference type="Proteomes" id="UP001299608"/>
    </source>
</evidence>
<dbReference type="Proteomes" id="UP000669239">
    <property type="component" value="Unassembled WGS sequence"/>
</dbReference>
<name>A0AAW5C5X4_9FIRM</name>
<keyword evidence="3" id="KW-1185">Reference proteome</keyword>
<dbReference type="EMBL" id="JAAITT010000041">
    <property type="protein sequence ID" value="NSJ51433.1"/>
    <property type="molecule type" value="Genomic_DNA"/>
</dbReference>